<dbReference type="AlphaFoldDB" id="A0AA35UPF6"/>
<organism evidence="3 4">
    <name type="scientific">Brytella acorum</name>
    <dbReference type="NCBI Taxonomy" id="2959299"/>
    <lineage>
        <taxon>Bacteria</taxon>
        <taxon>Pseudomonadati</taxon>
        <taxon>Pseudomonadota</taxon>
        <taxon>Alphaproteobacteria</taxon>
        <taxon>Acetobacterales</taxon>
        <taxon>Acetobacteraceae</taxon>
        <taxon>Brytella</taxon>
    </lineage>
</organism>
<evidence type="ECO:0000313" key="4">
    <source>
        <dbReference type="Proteomes" id="UP001176960"/>
    </source>
</evidence>
<comment type="caution">
    <text evidence="3">The sequence shown here is derived from an EMBL/GenBank/DDBJ whole genome shotgun (WGS) entry which is preliminary data.</text>
</comment>
<sequence>MTDQTHAPPEVTTPRDRRRAIWRRVLWGGGGFAAVCVVAGIAGVTYLTHGNLGPFVARRASAMLRREVQVAAMHVTPGAWLKIEVENARLANIAGGSEPDMVRVGHLSFEVRAISLLHGPAILRHLALSDVRVLVERTPQKLPNWRFGAAALTPPKPAATPQTVSPQTASPDDRRHYPTLLDARIVNGEVIYRTAHGASFRTTLKTVTIDTRNADTPVSFAVDGAYNDVPVRMTATLQPFSALRRIRDPYGIDLQATSGDMVMTFRGTAVDPLNADGIVGAVSVKTETSKSLMAIAGMAGPQDVALRMAGQFAHDGSLWTITGGEGAVKDNPMTVSLLRFVEGMRGQPDHVTADIAFSRLDLNEFLGDRKASDTANKDMVLDIDRAPDPLIDAKVSVGSLSYNVLHFSNMALAASVMPGVVSVERLALDYLGARLNASGRMQAVDGGGAHVSAVVDVNGLDIQKLRQTLGFASVPLQGRLDLRMTADATQRTLNAAVHEADVAAAVSMTGGRIDRTVIGAASTDLRMIFRRPKGMTPVACLLGVVNAHAGVGSALPLRVRTAEGTISGNARFDLNRKWFNLIFGSQASTTSSFALDIPVQVSGGFSSPRILPARWTADGRSMLAETSRLNALPVGVRQFAMRNPCYRPGGR</sequence>
<gene>
    <name evidence="3" type="ORF">LMG32879_002073</name>
</gene>
<feature type="transmembrane region" description="Helical" evidence="2">
    <location>
        <begin position="25"/>
        <end position="47"/>
    </location>
</feature>
<dbReference type="EMBL" id="CATKSH010000012">
    <property type="protein sequence ID" value="CAI9121226.1"/>
    <property type="molecule type" value="Genomic_DNA"/>
</dbReference>
<evidence type="ECO:0000256" key="1">
    <source>
        <dbReference type="SAM" id="MobiDB-lite"/>
    </source>
</evidence>
<feature type="region of interest" description="Disordered" evidence="1">
    <location>
        <begin position="150"/>
        <end position="175"/>
    </location>
</feature>
<dbReference type="InterPro" id="IPR052894">
    <property type="entry name" value="AsmA-related"/>
</dbReference>
<name>A0AA35UPF6_9PROT</name>
<dbReference type="PANTHER" id="PTHR30441:SF8">
    <property type="entry name" value="DUF748 DOMAIN-CONTAINING PROTEIN"/>
    <property type="match status" value="1"/>
</dbReference>
<evidence type="ECO:0008006" key="5">
    <source>
        <dbReference type="Google" id="ProtNLM"/>
    </source>
</evidence>
<keyword evidence="2" id="KW-1133">Transmembrane helix</keyword>
<reference evidence="3" key="1">
    <citation type="submission" date="2023-03" db="EMBL/GenBank/DDBJ databases">
        <authorList>
            <person name="Cleenwerck I."/>
        </authorList>
    </citation>
    <scope>NUCLEOTIDE SEQUENCE</scope>
    <source>
        <strain evidence="3">LMG 32879</strain>
    </source>
</reference>
<dbReference type="GO" id="GO:0005886">
    <property type="term" value="C:plasma membrane"/>
    <property type="evidence" value="ECO:0007669"/>
    <property type="project" value="TreeGrafter"/>
</dbReference>
<keyword evidence="2" id="KW-0812">Transmembrane</keyword>
<dbReference type="RefSeq" id="WP_289842896.1">
    <property type="nucleotide sequence ID" value="NZ_CATKSH010000012.1"/>
</dbReference>
<dbReference type="GO" id="GO:0090313">
    <property type="term" value="P:regulation of protein targeting to membrane"/>
    <property type="evidence" value="ECO:0007669"/>
    <property type="project" value="TreeGrafter"/>
</dbReference>
<evidence type="ECO:0000313" key="3">
    <source>
        <dbReference type="EMBL" id="CAI9121226.1"/>
    </source>
</evidence>
<protein>
    <recommendedName>
        <fullName evidence="5">AsmA-like C-terminal domain-containing protein</fullName>
    </recommendedName>
</protein>
<keyword evidence="4" id="KW-1185">Reference proteome</keyword>
<dbReference type="Proteomes" id="UP001176960">
    <property type="component" value="Unassembled WGS sequence"/>
</dbReference>
<feature type="compositionally biased region" description="Low complexity" evidence="1">
    <location>
        <begin position="150"/>
        <end position="163"/>
    </location>
</feature>
<proteinExistence type="predicted"/>
<keyword evidence="2" id="KW-0472">Membrane</keyword>
<accession>A0AA35UPF6</accession>
<dbReference type="PANTHER" id="PTHR30441">
    <property type="entry name" value="DUF748 DOMAIN-CONTAINING PROTEIN"/>
    <property type="match status" value="1"/>
</dbReference>
<evidence type="ECO:0000256" key="2">
    <source>
        <dbReference type="SAM" id="Phobius"/>
    </source>
</evidence>